<dbReference type="InterPro" id="IPR016071">
    <property type="entry name" value="Staphylococal_nuclease_OB-fold"/>
</dbReference>
<gene>
    <name evidence="6" type="ORF">SAMN05444390_105268</name>
</gene>
<dbReference type="EMBL" id="FNVQ01000005">
    <property type="protein sequence ID" value="SEG81846.1"/>
    <property type="molecule type" value="Genomic_DNA"/>
</dbReference>
<dbReference type="PROSITE" id="PS50830">
    <property type="entry name" value="TNASE_3"/>
    <property type="match status" value="1"/>
</dbReference>
<feature type="domain" description="TNase-like" evidence="5">
    <location>
        <begin position="41"/>
        <end position="163"/>
    </location>
</feature>
<dbReference type="PROSITE" id="PS51257">
    <property type="entry name" value="PROKAR_LIPOPROTEIN"/>
    <property type="match status" value="1"/>
</dbReference>
<dbReference type="PANTHER" id="PTHR12302:SF3">
    <property type="entry name" value="SERINE_THREONINE-PROTEIN KINASE 31"/>
    <property type="match status" value="1"/>
</dbReference>
<sequence length="260" mass="28459">MRPTQRKASHWGAFFIACSLGFGASAQARCSLPEPGAPVQVAYVIDGDTLKLASGESVRLIGINTPEMGRDGRADEPGAPAAREFLQNWLQGQSVELVAGLESRDHYGRRLAHLSVSGLALSERLIAEGLGVAIALPPNTRLAECLFAAEQIARRSRVGLWRDGPLKEAGTVAQSGFALLQGEVTKIDNGRRTVWLEVDDRLVLRVDKELPGLAAELDQLLGKRVEIRGWVVDRGNISQSGRKRWFISLSDRRHLRILKI</sequence>
<dbReference type="Gene3D" id="2.40.50.90">
    <property type="match status" value="1"/>
</dbReference>
<dbReference type="PANTHER" id="PTHR12302">
    <property type="entry name" value="EBNA2 BINDING PROTEIN P100"/>
    <property type="match status" value="1"/>
</dbReference>
<keyword evidence="4" id="KW-0732">Signal</keyword>
<dbReference type="AlphaFoldDB" id="A0A1H6DBK7"/>
<feature type="chain" id="PRO_5009295805" evidence="4">
    <location>
        <begin position="29"/>
        <end position="260"/>
    </location>
</feature>
<evidence type="ECO:0000313" key="7">
    <source>
        <dbReference type="Proteomes" id="UP000236745"/>
    </source>
</evidence>
<keyword evidence="1" id="KW-0540">Nuclease</keyword>
<accession>A0A1H6DBK7</accession>
<dbReference type="SMART" id="SM00318">
    <property type="entry name" value="SNc"/>
    <property type="match status" value="1"/>
</dbReference>
<dbReference type="Pfam" id="PF00565">
    <property type="entry name" value="SNase"/>
    <property type="match status" value="1"/>
</dbReference>
<dbReference type="InterPro" id="IPR035437">
    <property type="entry name" value="SNase_OB-fold_sf"/>
</dbReference>
<dbReference type="GO" id="GO:0016787">
    <property type="term" value="F:hydrolase activity"/>
    <property type="evidence" value="ECO:0007669"/>
    <property type="project" value="UniProtKB-KW"/>
</dbReference>
<dbReference type="Proteomes" id="UP000236745">
    <property type="component" value="Unassembled WGS sequence"/>
</dbReference>
<feature type="signal peptide" evidence="4">
    <location>
        <begin position="1"/>
        <end position="28"/>
    </location>
</feature>
<evidence type="ECO:0000256" key="3">
    <source>
        <dbReference type="ARBA" id="ARBA00022801"/>
    </source>
</evidence>
<dbReference type="SUPFAM" id="SSF50199">
    <property type="entry name" value="Staphylococcal nuclease"/>
    <property type="match status" value="1"/>
</dbReference>
<evidence type="ECO:0000256" key="4">
    <source>
        <dbReference type="SAM" id="SignalP"/>
    </source>
</evidence>
<keyword evidence="2 6" id="KW-0255">Endonuclease</keyword>
<proteinExistence type="predicted"/>
<keyword evidence="7" id="KW-1185">Reference proteome</keyword>
<evidence type="ECO:0000259" key="5">
    <source>
        <dbReference type="PROSITE" id="PS50830"/>
    </source>
</evidence>
<dbReference type="GO" id="GO:0004519">
    <property type="term" value="F:endonuclease activity"/>
    <property type="evidence" value="ECO:0007669"/>
    <property type="project" value="UniProtKB-KW"/>
</dbReference>
<protein>
    <submittedName>
        <fullName evidence="6">Endonuclease YncB, thermonuclease family</fullName>
    </submittedName>
</protein>
<evidence type="ECO:0000256" key="2">
    <source>
        <dbReference type="ARBA" id="ARBA00022759"/>
    </source>
</evidence>
<evidence type="ECO:0000256" key="1">
    <source>
        <dbReference type="ARBA" id="ARBA00022722"/>
    </source>
</evidence>
<keyword evidence="3" id="KW-0378">Hydrolase</keyword>
<reference evidence="6 7" key="1">
    <citation type="submission" date="2016-10" db="EMBL/GenBank/DDBJ databases">
        <authorList>
            <person name="de Groot N.N."/>
        </authorList>
    </citation>
    <scope>NUCLEOTIDE SEQUENCE [LARGE SCALE GENOMIC DNA]</scope>
    <source>
        <strain evidence="6 7">DSM 22012</strain>
    </source>
</reference>
<evidence type="ECO:0000313" key="6">
    <source>
        <dbReference type="EMBL" id="SEG81846.1"/>
    </source>
</evidence>
<organism evidence="6 7">
    <name type="scientific">Marinobacterium lutimaris</name>
    <dbReference type="NCBI Taxonomy" id="568106"/>
    <lineage>
        <taxon>Bacteria</taxon>
        <taxon>Pseudomonadati</taxon>
        <taxon>Pseudomonadota</taxon>
        <taxon>Gammaproteobacteria</taxon>
        <taxon>Oceanospirillales</taxon>
        <taxon>Oceanospirillaceae</taxon>
        <taxon>Marinobacterium</taxon>
    </lineage>
</organism>
<name>A0A1H6DBK7_9GAMM</name>